<evidence type="ECO:0000256" key="17">
    <source>
        <dbReference type="HAMAP-Rule" id="MF_00639"/>
    </source>
</evidence>
<feature type="domain" description="Mur ligase C-terminal" evidence="19">
    <location>
        <begin position="315"/>
        <end position="429"/>
    </location>
</feature>
<dbReference type="InterPro" id="IPR036615">
    <property type="entry name" value="Mur_ligase_C_dom_sf"/>
</dbReference>
<keyword evidence="13 17" id="KW-0961">Cell wall biogenesis/degradation</keyword>
<evidence type="ECO:0000256" key="4">
    <source>
        <dbReference type="ARBA" id="ARBA00010416"/>
    </source>
</evidence>
<keyword evidence="12 17" id="KW-0573">Peptidoglycan synthesis</keyword>
<dbReference type="SUPFAM" id="SSF53244">
    <property type="entry name" value="MurD-like peptide ligases, peptide-binding domain"/>
    <property type="match status" value="1"/>
</dbReference>
<dbReference type="InterPro" id="IPR005762">
    <property type="entry name" value="MurD"/>
</dbReference>
<keyword evidence="9 17" id="KW-0547">Nucleotide-binding</keyword>
<comment type="similarity">
    <text evidence="4 17">Belongs to the MurCDEF family.</text>
</comment>
<dbReference type="InterPro" id="IPR013221">
    <property type="entry name" value="Mur_ligase_cen"/>
</dbReference>
<accession>A0AAE3E935</accession>
<keyword evidence="22" id="KW-1185">Reference proteome</keyword>
<evidence type="ECO:0000256" key="15">
    <source>
        <dbReference type="ARBA" id="ARBA00032324"/>
    </source>
</evidence>
<dbReference type="GO" id="GO:0005524">
    <property type="term" value="F:ATP binding"/>
    <property type="evidence" value="ECO:0007669"/>
    <property type="project" value="UniProtKB-UniRule"/>
</dbReference>
<reference evidence="21" key="1">
    <citation type="submission" date="2021-10" db="EMBL/GenBank/DDBJ databases">
        <title>Anaerobic single-cell dispensing facilitates the cultivation of human gut bacteria.</title>
        <authorList>
            <person name="Afrizal A."/>
        </authorList>
    </citation>
    <scope>NUCLEOTIDE SEQUENCE</scope>
    <source>
        <strain evidence="21">CLA-AA-H215</strain>
    </source>
</reference>
<keyword evidence="17 18" id="KW-0131">Cell cycle</keyword>
<name>A0AAE3E935_9FIRM</name>
<comment type="caution">
    <text evidence="21">The sequence shown here is derived from an EMBL/GenBank/DDBJ whole genome shotgun (WGS) entry which is preliminary data.</text>
</comment>
<dbReference type="Pfam" id="PF02875">
    <property type="entry name" value="Mur_ligase_C"/>
    <property type="match status" value="1"/>
</dbReference>
<dbReference type="Pfam" id="PF21799">
    <property type="entry name" value="MurD-like_N"/>
    <property type="match status" value="1"/>
</dbReference>
<evidence type="ECO:0000256" key="12">
    <source>
        <dbReference type="ARBA" id="ARBA00022984"/>
    </source>
</evidence>
<dbReference type="AlphaFoldDB" id="A0AAE3E935"/>
<dbReference type="EMBL" id="JAJEQR010000009">
    <property type="protein sequence ID" value="MCC2230250.1"/>
    <property type="molecule type" value="Genomic_DNA"/>
</dbReference>
<comment type="subcellular location">
    <subcellularLocation>
        <location evidence="2 17 18">Cytoplasm</location>
    </subcellularLocation>
</comment>
<evidence type="ECO:0000256" key="3">
    <source>
        <dbReference type="ARBA" id="ARBA00004752"/>
    </source>
</evidence>
<dbReference type="SUPFAM" id="SSF51984">
    <property type="entry name" value="MurCD N-terminal domain"/>
    <property type="match status" value="1"/>
</dbReference>
<dbReference type="NCBIfam" id="TIGR01087">
    <property type="entry name" value="murD"/>
    <property type="match status" value="1"/>
</dbReference>
<keyword evidence="7 17" id="KW-0963">Cytoplasm</keyword>
<evidence type="ECO:0000256" key="13">
    <source>
        <dbReference type="ARBA" id="ARBA00023316"/>
    </source>
</evidence>
<dbReference type="GO" id="GO:0008764">
    <property type="term" value="F:UDP-N-acetylmuramoylalanine-D-glutamate ligase activity"/>
    <property type="evidence" value="ECO:0007669"/>
    <property type="project" value="UniProtKB-UniRule"/>
</dbReference>
<protein>
    <recommendedName>
        <fullName evidence="6 17">UDP-N-acetylmuramoylalanine--D-glutamate ligase</fullName>
        <ecNumber evidence="5 17">6.3.2.9</ecNumber>
    </recommendedName>
    <alternativeName>
        <fullName evidence="15 17">D-glutamic acid-adding enzyme</fullName>
    </alternativeName>
    <alternativeName>
        <fullName evidence="14 17">UDP-N-acetylmuramoyl-L-alanyl-D-glutamate synthetase</fullName>
    </alternativeName>
</protein>
<feature type="binding site" evidence="17">
    <location>
        <begin position="117"/>
        <end position="123"/>
    </location>
    <ligand>
        <name>ATP</name>
        <dbReference type="ChEBI" id="CHEBI:30616"/>
    </ligand>
</feature>
<comment type="catalytic activity">
    <reaction evidence="16 17 18">
        <text>UDP-N-acetyl-alpha-D-muramoyl-L-alanine + D-glutamate + ATP = UDP-N-acetyl-alpha-D-muramoyl-L-alanyl-D-glutamate + ADP + phosphate + H(+)</text>
        <dbReference type="Rhea" id="RHEA:16429"/>
        <dbReference type="ChEBI" id="CHEBI:15378"/>
        <dbReference type="ChEBI" id="CHEBI:29986"/>
        <dbReference type="ChEBI" id="CHEBI:30616"/>
        <dbReference type="ChEBI" id="CHEBI:43474"/>
        <dbReference type="ChEBI" id="CHEBI:83898"/>
        <dbReference type="ChEBI" id="CHEBI:83900"/>
        <dbReference type="ChEBI" id="CHEBI:456216"/>
        <dbReference type="EC" id="6.3.2.9"/>
    </reaction>
</comment>
<evidence type="ECO:0000256" key="18">
    <source>
        <dbReference type="RuleBase" id="RU003664"/>
    </source>
</evidence>
<proteinExistence type="inferred from homology"/>
<organism evidence="21 22">
    <name type="scientific">Hominifimenecus microfluidus</name>
    <dbReference type="NCBI Taxonomy" id="2885348"/>
    <lineage>
        <taxon>Bacteria</taxon>
        <taxon>Bacillati</taxon>
        <taxon>Bacillota</taxon>
        <taxon>Clostridia</taxon>
        <taxon>Lachnospirales</taxon>
        <taxon>Lachnospiraceae</taxon>
        <taxon>Hominifimenecus</taxon>
    </lineage>
</organism>
<evidence type="ECO:0000256" key="5">
    <source>
        <dbReference type="ARBA" id="ARBA00012212"/>
    </source>
</evidence>
<feature type="domain" description="Mur ligase central" evidence="20">
    <location>
        <begin position="115"/>
        <end position="292"/>
    </location>
</feature>
<evidence type="ECO:0000256" key="8">
    <source>
        <dbReference type="ARBA" id="ARBA00022598"/>
    </source>
</evidence>
<dbReference type="Gene3D" id="3.90.190.20">
    <property type="entry name" value="Mur ligase, C-terminal domain"/>
    <property type="match status" value="1"/>
</dbReference>
<dbReference type="Proteomes" id="UP001198182">
    <property type="component" value="Unassembled WGS sequence"/>
</dbReference>
<dbReference type="EC" id="6.3.2.9" evidence="5 17"/>
<evidence type="ECO:0000256" key="7">
    <source>
        <dbReference type="ARBA" id="ARBA00022490"/>
    </source>
</evidence>
<dbReference type="Gene3D" id="3.40.50.720">
    <property type="entry name" value="NAD(P)-binding Rossmann-like Domain"/>
    <property type="match status" value="1"/>
</dbReference>
<evidence type="ECO:0000256" key="14">
    <source>
        <dbReference type="ARBA" id="ARBA00030398"/>
    </source>
</evidence>
<dbReference type="Pfam" id="PF08245">
    <property type="entry name" value="Mur_ligase_M"/>
    <property type="match status" value="1"/>
</dbReference>
<evidence type="ECO:0000256" key="16">
    <source>
        <dbReference type="ARBA" id="ARBA00047632"/>
    </source>
</evidence>
<keyword evidence="10 17" id="KW-0067">ATP-binding</keyword>
<dbReference type="InterPro" id="IPR036565">
    <property type="entry name" value="Mur-like_cat_sf"/>
</dbReference>
<evidence type="ECO:0000256" key="10">
    <source>
        <dbReference type="ARBA" id="ARBA00022840"/>
    </source>
</evidence>
<dbReference type="GO" id="GO:0008360">
    <property type="term" value="P:regulation of cell shape"/>
    <property type="evidence" value="ECO:0007669"/>
    <property type="project" value="UniProtKB-KW"/>
</dbReference>
<dbReference type="GO" id="GO:0071555">
    <property type="term" value="P:cell wall organization"/>
    <property type="evidence" value="ECO:0007669"/>
    <property type="project" value="UniProtKB-KW"/>
</dbReference>
<evidence type="ECO:0000259" key="19">
    <source>
        <dbReference type="Pfam" id="PF02875"/>
    </source>
</evidence>
<comment type="pathway">
    <text evidence="3 17 18">Cell wall biogenesis; peptidoglycan biosynthesis.</text>
</comment>
<evidence type="ECO:0000259" key="20">
    <source>
        <dbReference type="Pfam" id="PF08245"/>
    </source>
</evidence>
<keyword evidence="17 18" id="KW-0132">Cell division</keyword>
<evidence type="ECO:0000256" key="2">
    <source>
        <dbReference type="ARBA" id="ARBA00004496"/>
    </source>
</evidence>
<sequence length="452" mass="49315">MNQNQKEKVLVLGAGISGINAGKLLTEVGRPVILYDGNKEKNEAELREQLGNPSDLTIVLGELTDEVLAQAGLCVISPGIPTDADFVMQVRTAGIPVWSEIELAYHYAKGRLIAITGTNGKTTTTALTGKICADYAESVFVVGNIGNAYTKEALKTKEESITVAEVSSFQLENIVNFHPQVSAVLNITPDHLNRHKTMECYTNVKLSIAKNQSPEDVVILNYEDDRLRAAAPEMMPRVLFFSSARELPEGAYLKGEEIFLALDGTVTRVCSIQDLNLLGRHNYENVMAAVLMAVSIGIPMDSIRHSLSEFRAVEHRIEFVEEKNGVAYYNDSKGTNVDAAIQAIRAMIRPTVLLGGGYDKGAEFDEWIQAFDGKVKQLILMGATARQIADTAAKYGVENIVFVDSMEEAVQTAAKTAEPGDAVLLSPACASWGMFPNYEVRGRVFKELVHAL</sequence>
<dbReference type="PANTHER" id="PTHR43692:SF1">
    <property type="entry name" value="UDP-N-ACETYLMURAMOYLALANINE--D-GLUTAMATE LIGASE"/>
    <property type="match status" value="1"/>
</dbReference>
<dbReference type="GO" id="GO:0051301">
    <property type="term" value="P:cell division"/>
    <property type="evidence" value="ECO:0007669"/>
    <property type="project" value="UniProtKB-KW"/>
</dbReference>
<dbReference type="SUPFAM" id="SSF53623">
    <property type="entry name" value="MurD-like peptide ligases, catalytic domain"/>
    <property type="match status" value="1"/>
</dbReference>
<dbReference type="HAMAP" id="MF_00639">
    <property type="entry name" value="MurD"/>
    <property type="match status" value="1"/>
</dbReference>
<evidence type="ECO:0000256" key="6">
    <source>
        <dbReference type="ARBA" id="ARBA00015655"/>
    </source>
</evidence>
<evidence type="ECO:0000313" key="21">
    <source>
        <dbReference type="EMBL" id="MCC2230250.1"/>
    </source>
</evidence>
<evidence type="ECO:0000256" key="1">
    <source>
        <dbReference type="ARBA" id="ARBA00002734"/>
    </source>
</evidence>
<dbReference type="PANTHER" id="PTHR43692">
    <property type="entry name" value="UDP-N-ACETYLMURAMOYLALANINE--D-GLUTAMATE LIGASE"/>
    <property type="match status" value="1"/>
</dbReference>
<keyword evidence="11 17" id="KW-0133">Cell shape</keyword>
<evidence type="ECO:0000313" key="22">
    <source>
        <dbReference type="Proteomes" id="UP001198182"/>
    </source>
</evidence>
<dbReference type="RefSeq" id="WP_308452957.1">
    <property type="nucleotide sequence ID" value="NZ_JAJEQR010000009.1"/>
</dbReference>
<dbReference type="GO" id="GO:0009252">
    <property type="term" value="P:peptidoglycan biosynthetic process"/>
    <property type="evidence" value="ECO:0007669"/>
    <property type="project" value="UniProtKB-UniRule"/>
</dbReference>
<evidence type="ECO:0000256" key="11">
    <source>
        <dbReference type="ARBA" id="ARBA00022960"/>
    </source>
</evidence>
<comment type="function">
    <text evidence="1 17 18">Cell wall formation. Catalyzes the addition of glutamate to the nucleotide precursor UDP-N-acetylmuramoyl-L-alanine (UMA).</text>
</comment>
<keyword evidence="8 17" id="KW-0436">Ligase</keyword>
<evidence type="ECO:0000256" key="9">
    <source>
        <dbReference type="ARBA" id="ARBA00022741"/>
    </source>
</evidence>
<gene>
    <name evidence="17 21" type="primary">murD</name>
    <name evidence="21" type="ORF">LKD81_04440</name>
</gene>
<dbReference type="GO" id="GO:0005737">
    <property type="term" value="C:cytoplasm"/>
    <property type="evidence" value="ECO:0007669"/>
    <property type="project" value="UniProtKB-SubCell"/>
</dbReference>
<dbReference type="InterPro" id="IPR004101">
    <property type="entry name" value="Mur_ligase_C"/>
</dbReference>
<dbReference type="Gene3D" id="3.40.1190.10">
    <property type="entry name" value="Mur-like, catalytic domain"/>
    <property type="match status" value="1"/>
</dbReference>